<sequence>MVSSYLDLLDEDLITKIFEMLAMAIEKEIVAAEIMLDDIDDRVCGNDITDKWLLGLDIVKKLNPRKFRIMVDNKEYTVPYDVYSITYGHIKYDIADPHLNSNTHLFTRYPLDNVIVILRQDTGDELIDDETGYFDYVILQSPVLKSPLYLDILRETNKLYLELSTIRDYYGDDNILSRTFHINNKKMASRYDSSCYKYYNITDEDFAKYNYITTNVFE</sequence>
<protein>
    <submittedName>
        <fullName evidence="1">Uncharacterized protein</fullName>
    </submittedName>
</protein>
<accession>A0A6C0LE69</accession>
<proteinExistence type="predicted"/>
<dbReference type="AlphaFoldDB" id="A0A6C0LE69"/>
<dbReference type="EMBL" id="MN740467">
    <property type="protein sequence ID" value="QHU27971.1"/>
    <property type="molecule type" value="Genomic_DNA"/>
</dbReference>
<evidence type="ECO:0000313" key="1">
    <source>
        <dbReference type="EMBL" id="QHU27971.1"/>
    </source>
</evidence>
<name>A0A6C0LE69_9ZZZZ</name>
<organism evidence="1">
    <name type="scientific">viral metagenome</name>
    <dbReference type="NCBI Taxonomy" id="1070528"/>
    <lineage>
        <taxon>unclassified sequences</taxon>
        <taxon>metagenomes</taxon>
        <taxon>organismal metagenomes</taxon>
    </lineage>
</organism>
<reference evidence="1" key="1">
    <citation type="journal article" date="2020" name="Nature">
        <title>Giant virus diversity and host interactions through global metagenomics.</title>
        <authorList>
            <person name="Schulz F."/>
            <person name="Roux S."/>
            <person name="Paez-Espino D."/>
            <person name="Jungbluth S."/>
            <person name="Walsh D.A."/>
            <person name="Denef V.J."/>
            <person name="McMahon K.D."/>
            <person name="Konstantinidis K.T."/>
            <person name="Eloe-Fadrosh E.A."/>
            <person name="Kyrpides N.C."/>
            <person name="Woyke T."/>
        </authorList>
    </citation>
    <scope>NUCLEOTIDE SEQUENCE</scope>
    <source>
        <strain evidence="1">GVMAG-M-3300027769-26</strain>
    </source>
</reference>